<evidence type="ECO:0000313" key="1">
    <source>
        <dbReference type="EMBL" id="ACB52579.1"/>
    </source>
</evidence>
<dbReference type="Proteomes" id="UP000001203">
    <property type="component" value="Chromosome circular"/>
</dbReference>
<gene>
    <name evidence="1" type="ordered locus">cce_3231</name>
</gene>
<proteinExistence type="predicted"/>
<name>B1WXN8_CROS5</name>
<evidence type="ECO:0000313" key="2">
    <source>
        <dbReference type="Proteomes" id="UP000001203"/>
    </source>
</evidence>
<dbReference type="AlphaFoldDB" id="B1WXN8"/>
<dbReference type="EMBL" id="CP000806">
    <property type="protein sequence ID" value="ACB52579.1"/>
    <property type="molecule type" value="Genomic_DNA"/>
</dbReference>
<protein>
    <submittedName>
        <fullName evidence="1">Uncharacterized protein</fullName>
    </submittedName>
</protein>
<dbReference type="eggNOG" id="ENOG503045H">
    <property type="taxonomic scope" value="Bacteria"/>
</dbReference>
<organism evidence="1 2">
    <name type="scientific">Crocosphaera subtropica (strain ATCC 51142 / BH68)</name>
    <name type="common">Cyanothece sp. (strain ATCC 51142)</name>
    <dbReference type="NCBI Taxonomy" id="43989"/>
    <lineage>
        <taxon>Bacteria</taxon>
        <taxon>Bacillati</taxon>
        <taxon>Cyanobacteriota</taxon>
        <taxon>Cyanophyceae</taxon>
        <taxon>Oscillatoriophycideae</taxon>
        <taxon>Chroococcales</taxon>
        <taxon>Aphanothecaceae</taxon>
        <taxon>Crocosphaera</taxon>
        <taxon>Crocosphaera subtropica</taxon>
    </lineage>
</organism>
<dbReference type="HOGENOM" id="CLU_1567420_0_0_3"/>
<accession>B1WXN8</accession>
<keyword evidence="2" id="KW-1185">Reference proteome</keyword>
<reference evidence="1 2" key="1">
    <citation type="journal article" date="2008" name="Proc. Natl. Acad. Sci. U.S.A.">
        <title>The genome of Cyanothece 51142, a unicellular diazotrophic cyanobacterium important in the marine nitrogen cycle.</title>
        <authorList>
            <person name="Welsh E.A."/>
            <person name="Liberton M."/>
            <person name="Stoeckel J."/>
            <person name="Loh T."/>
            <person name="Elvitigala T."/>
            <person name="Wang C."/>
            <person name="Wollam A."/>
            <person name="Fulton R.S."/>
            <person name="Clifton S.W."/>
            <person name="Jacobs J.M."/>
            <person name="Aurora R."/>
            <person name="Ghosh B.K."/>
            <person name="Sherman L.A."/>
            <person name="Smith R.D."/>
            <person name="Wilson R.K."/>
            <person name="Pakrasi H.B."/>
        </authorList>
    </citation>
    <scope>NUCLEOTIDE SEQUENCE [LARGE SCALE GENOMIC DNA]</scope>
    <source>
        <strain evidence="2">ATCC 51142 / BH68</strain>
    </source>
</reference>
<sequence length="179" mass="20936">MLIFTLGLYRISMLLTTELLMSINHHRPVSLSLMSTDLAVDSTLETSGTLYQKDRFRFDLLLNQPDTPQSVNQEEVTSVVETARHMLWLEISPARVIMSLQGNGKFCYRHFWEPGIYGLSRYWLNDNSGDIANVFRLRNYTRRLQLDGDILPEYLRIEYELWSGKVQLGNYILNLEVYH</sequence>
<dbReference type="KEGG" id="cyt:cce_3231"/>